<feature type="compositionally biased region" description="Pro residues" evidence="1">
    <location>
        <begin position="61"/>
        <end position="70"/>
    </location>
</feature>
<dbReference type="InterPro" id="IPR008160">
    <property type="entry name" value="Collagen"/>
</dbReference>
<dbReference type="Proteomes" id="UP000887567">
    <property type="component" value="Unplaced"/>
</dbReference>
<feature type="region of interest" description="Disordered" evidence="1">
    <location>
        <begin position="54"/>
        <end position="155"/>
    </location>
</feature>
<dbReference type="OrthoDB" id="6380629at2759"/>
<feature type="compositionally biased region" description="Low complexity" evidence="1">
    <location>
        <begin position="71"/>
        <end position="80"/>
    </location>
</feature>
<feature type="signal peptide" evidence="2">
    <location>
        <begin position="1"/>
        <end position="24"/>
    </location>
</feature>
<evidence type="ECO:0000256" key="1">
    <source>
        <dbReference type="SAM" id="MobiDB-lite"/>
    </source>
</evidence>
<dbReference type="AlphaFoldDB" id="A0A913WPC0"/>
<evidence type="ECO:0000256" key="2">
    <source>
        <dbReference type="SAM" id="SignalP"/>
    </source>
</evidence>
<evidence type="ECO:0000313" key="3">
    <source>
        <dbReference type="EnsemblMetazoa" id="XP_020892033.1"/>
    </source>
</evidence>
<protein>
    <submittedName>
        <fullName evidence="3">Uncharacterized protein</fullName>
    </submittedName>
</protein>
<evidence type="ECO:0000313" key="4">
    <source>
        <dbReference type="Proteomes" id="UP000887567"/>
    </source>
</evidence>
<keyword evidence="2" id="KW-0732">Signal</keyword>
<sequence length="298" mass="32697">MTFSRIVPALFFVIIVLKSRITASSEVLETSKVGSSQVSCEKGSCCAGVPGIPGTNGLPGRPGPMGPNGPPGRNGLNGMPGSKGSKGDPGEHGRRGRRGLPGQDGRNGTDGAPGWRGKEGPRGAMGPIGPPGPQGHTGKTGRPGRRGPSGRVSRNCRCKRNVPTQMFFVNTGFWISHKQMMGFQNVPSAMGDFHMKVVDPVTYVLHIGGDWVNDDSVTLYIRLHCSHRRRVVYLPNETGHRIYKFKRENRRESETFTYVTNSLSHNGRWRCQLQISKGYIQAFYRWDSQYGEISLAMW</sequence>
<dbReference type="PANTHER" id="PTHR24637">
    <property type="entry name" value="COLLAGEN"/>
    <property type="match status" value="1"/>
</dbReference>
<organism evidence="3 4">
    <name type="scientific">Exaiptasia diaphana</name>
    <name type="common">Tropical sea anemone</name>
    <name type="synonym">Aiptasia pulchella</name>
    <dbReference type="NCBI Taxonomy" id="2652724"/>
    <lineage>
        <taxon>Eukaryota</taxon>
        <taxon>Metazoa</taxon>
        <taxon>Cnidaria</taxon>
        <taxon>Anthozoa</taxon>
        <taxon>Hexacorallia</taxon>
        <taxon>Actiniaria</taxon>
        <taxon>Aiptasiidae</taxon>
        <taxon>Exaiptasia</taxon>
    </lineage>
</organism>
<accession>A0A913WPC0</accession>
<keyword evidence="4" id="KW-1185">Reference proteome</keyword>
<dbReference type="EnsemblMetazoa" id="XM_021036374.1">
    <property type="protein sequence ID" value="XP_020892033.1"/>
    <property type="gene ID" value="LOC110231355"/>
</dbReference>
<dbReference type="Pfam" id="PF01391">
    <property type="entry name" value="Collagen"/>
    <property type="match status" value="1"/>
</dbReference>
<dbReference type="PANTHER" id="PTHR24637:SF421">
    <property type="entry name" value="CUTICLE COLLAGEN DPY-2"/>
    <property type="match status" value="1"/>
</dbReference>
<feature type="chain" id="PRO_5037825539" evidence="2">
    <location>
        <begin position="25"/>
        <end position="298"/>
    </location>
</feature>
<dbReference type="GeneID" id="110231355"/>
<dbReference type="KEGG" id="epa:110231355"/>
<proteinExistence type="predicted"/>
<dbReference type="RefSeq" id="XP_020892033.1">
    <property type="nucleotide sequence ID" value="XM_021036374.1"/>
</dbReference>
<dbReference type="OMA" id="FWISHKQ"/>
<reference evidence="3" key="1">
    <citation type="submission" date="2022-11" db="UniProtKB">
        <authorList>
            <consortium name="EnsemblMetazoa"/>
        </authorList>
    </citation>
    <scope>IDENTIFICATION</scope>
</reference>
<name>A0A913WPC0_EXADI</name>